<proteinExistence type="predicted"/>
<accession>A0ABV9DUW6</accession>
<organism evidence="2 3">
    <name type="scientific">Nocardiopsis mangrovi</name>
    <dbReference type="NCBI Taxonomy" id="1179818"/>
    <lineage>
        <taxon>Bacteria</taxon>
        <taxon>Bacillati</taxon>
        <taxon>Actinomycetota</taxon>
        <taxon>Actinomycetes</taxon>
        <taxon>Streptosporangiales</taxon>
        <taxon>Nocardiopsidaceae</taxon>
        <taxon>Nocardiopsis</taxon>
    </lineage>
</organism>
<keyword evidence="3" id="KW-1185">Reference proteome</keyword>
<feature type="region of interest" description="Disordered" evidence="1">
    <location>
        <begin position="1"/>
        <end position="24"/>
    </location>
</feature>
<feature type="compositionally biased region" description="Basic and acidic residues" evidence="1">
    <location>
        <begin position="78"/>
        <end position="89"/>
    </location>
</feature>
<sequence>MNAADLLDPTGPNESMRRSLRPTVYRVARDAQPRNVRRGRDGHYYGEVRLVAETAESADPRHGVRDGGGQPPRPRPPAVRDIEGHDQRPDPMQATTIGAYVGAMRELQAWADLSYRDLERFCGGVCAYSTFWKALRDDTRLPKLVLVNALVVACGGTEDDYQRWATAWRRIKRADALKAAGADLPPGAW</sequence>
<name>A0ABV9DUW6_9ACTN</name>
<evidence type="ECO:0000313" key="2">
    <source>
        <dbReference type="EMBL" id="MFC4562507.1"/>
    </source>
</evidence>
<dbReference type="EMBL" id="JBHSFQ010000009">
    <property type="protein sequence ID" value="MFC4562507.1"/>
    <property type="molecule type" value="Genomic_DNA"/>
</dbReference>
<evidence type="ECO:0000256" key="1">
    <source>
        <dbReference type="SAM" id="MobiDB-lite"/>
    </source>
</evidence>
<dbReference type="Proteomes" id="UP001595923">
    <property type="component" value="Unassembled WGS sequence"/>
</dbReference>
<protein>
    <submittedName>
        <fullName evidence="2">Uncharacterized protein</fullName>
    </submittedName>
</protein>
<gene>
    <name evidence="2" type="ORF">ACFO4E_11645</name>
</gene>
<feature type="region of interest" description="Disordered" evidence="1">
    <location>
        <begin position="51"/>
        <end position="91"/>
    </location>
</feature>
<comment type="caution">
    <text evidence="2">The sequence shown here is derived from an EMBL/GenBank/DDBJ whole genome shotgun (WGS) entry which is preliminary data.</text>
</comment>
<dbReference type="RefSeq" id="WP_378573803.1">
    <property type="nucleotide sequence ID" value="NZ_JBHSFQ010000009.1"/>
</dbReference>
<evidence type="ECO:0000313" key="3">
    <source>
        <dbReference type="Proteomes" id="UP001595923"/>
    </source>
</evidence>
<reference evidence="3" key="1">
    <citation type="journal article" date="2019" name="Int. J. Syst. Evol. Microbiol.">
        <title>The Global Catalogue of Microorganisms (GCM) 10K type strain sequencing project: providing services to taxonomists for standard genome sequencing and annotation.</title>
        <authorList>
            <consortium name="The Broad Institute Genomics Platform"/>
            <consortium name="The Broad Institute Genome Sequencing Center for Infectious Disease"/>
            <person name="Wu L."/>
            <person name="Ma J."/>
        </authorList>
    </citation>
    <scope>NUCLEOTIDE SEQUENCE [LARGE SCALE GENOMIC DNA]</scope>
    <source>
        <strain evidence="3">XZYJ18</strain>
    </source>
</reference>